<organism evidence="2 3">
    <name type="scientific">Nocardia tengchongensis</name>
    <dbReference type="NCBI Taxonomy" id="2055889"/>
    <lineage>
        <taxon>Bacteria</taxon>
        <taxon>Bacillati</taxon>
        <taxon>Actinomycetota</taxon>
        <taxon>Actinomycetes</taxon>
        <taxon>Mycobacteriales</taxon>
        <taxon>Nocardiaceae</taxon>
        <taxon>Nocardia</taxon>
    </lineage>
</organism>
<sequence length="370" mass="40900">MTKISHVRNCFPQSMLDFAKDLVAQNDKFVTQVDAMESSVDKAMGKWKGDGATAASERAVAHKLHSNHLATTIVGIADHYNTYGPQLLDTKTALVKLLDQEMPHSMSYDDDGNVTAPTMPSDGSNAVANALAQQVLDGQARDYQKRIKALLFEFGLSEVSAKTAIDADLQLLTGYETTPDGAPPSSRVQDILDGKEQLPSDPKALHDFWESLTPAEKDALYEKDQYIGNHDGLPTADRDRYNRQKLDDELTNAQAAQDSVDQLTAQHPDWAKGENLPPENEPGAIFADRTKYDAWKKQLDDAKDRAKHLSDMQEVEKQVGQPNRYLMLWDSVTGDNNAHAAVSIGNPTQLPTSQPMCPVRERKRRISATT</sequence>
<proteinExistence type="predicted"/>
<protein>
    <recommendedName>
        <fullName evidence="4">WXG100 family type VII secretion target</fullName>
    </recommendedName>
</protein>
<feature type="region of interest" description="Disordered" evidence="1">
    <location>
        <begin position="344"/>
        <end position="370"/>
    </location>
</feature>
<dbReference type="InterPro" id="IPR036689">
    <property type="entry name" value="ESAT-6-like_sf"/>
</dbReference>
<dbReference type="Proteomes" id="UP000683310">
    <property type="component" value="Chromosome"/>
</dbReference>
<dbReference type="EMBL" id="CP074371">
    <property type="protein sequence ID" value="QVI20907.1"/>
    <property type="molecule type" value="Genomic_DNA"/>
</dbReference>
<evidence type="ECO:0008006" key="4">
    <source>
        <dbReference type="Google" id="ProtNLM"/>
    </source>
</evidence>
<accession>A0ABX8CND5</accession>
<keyword evidence="3" id="KW-1185">Reference proteome</keyword>
<dbReference type="Gene3D" id="1.10.287.1060">
    <property type="entry name" value="ESAT-6-like"/>
    <property type="match status" value="1"/>
</dbReference>
<evidence type="ECO:0000256" key="1">
    <source>
        <dbReference type="SAM" id="MobiDB-lite"/>
    </source>
</evidence>
<evidence type="ECO:0000313" key="2">
    <source>
        <dbReference type="EMBL" id="QVI20907.1"/>
    </source>
</evidence>
<name>A0ABX8CND5_9NOCA</name>
<feature type="compositionally biased region" description="Polar residues" evidence="1">
    <location>
        <begin position="345"/>
        <end position="355"/>
    </location>
</feature>
<evidence type="ECO:0000313" key="3">
    <source>
        <dbReference type="Proteomes" id="UP000683310"/>
    </source>
</evidence>
<dbReference type="SUPFAM" id="SSF140453">
    <property type="entry name" value="EsxAB dimer-like"/>
    <property type="match status" value="1"/>
</dbReference>
<reference evidence="2 3" key="1">
    <citation type="submission" date="2021-04" db="EMBL/GenBank/DDBJ databases">
        <title>Nocardia tengchongensis.</title>
        <authorList>
            <person name="Zhuang k."/>
            <person name="Ran Y."/>
            <person name="Li W."/>
        </authorList>
    </citation>
    <scope>NUCLEOTIDE SEQUENCE [LARGE SCALE GENOMIC DNA]</scope>
    <source>
        <strain evidence="2 3">CFH S0057</strain>
    </source>
</reference>
<feature type="compositionally biased region" description="Basic residues" evidence="1">
    <location>
        <begin position="361"/>
        <end position="370"/>
    </location>
</feature>
<gene>
    <name evidence="2" type="ORF">KHQ06_33310</name>
</gene>